<evidence type="ECO:0000313" key="5">
    <source>
        <dbReference type="EMBL" id="TDF98024.1"/>
    </source>
</evidence>
<dbReference type="GO" id="GO:0003677">
    <property type="term" value="F:DNA binding"/>
    <property type="evidence" value="ECO:0007669"/>
    <property type="project" value="UniProtKB-KW"/>
</dbReference>
<dbReference type="GO" id="GO:0003700">
    <property type="term" value="F:DNA-binding transcription factor activity"/>
    <property type="evidence" value="ECO:0007669"/>
    <property type="project" value="InterPro"/>
</dbReference>
<accession>A0A4V2ZTQ1</accession>
<evidence type="ECO:0000259" key="4">
    <source>
        <dbReference type="PROSITE" id="PS50995"/>
    </source>
</evidence>
<organism evidence="5 6">
    <name type="scientific">Paenibacillus piri</name>
    <dbReference type="NCBI Taxonomy" id="2547395"/>
    <lineage>
        <taxon>Bacteria</taxon>
        <taxon>Bacillati</taxon>
        <taxon>Bacillota</taxon>
        <taxon>Bacilli</taxon>
        <taxon>Bacillales</taxon>
        <taxon>Paenibacillaceae</taxon>
        <taxon>Paenibacillus</taxon>
    </lineage>
</organism>
<evidence type="ECO:0000313" key="6">
    <source>
        <dbReference type="Proteomes" id="UP000295636"/>
    </source>
</evidence>
<dbReference type="PROSITE" id="PS50995">
    <property type="entry name" value="HTH_MARR_2"/>
    <property type="match status" value="1"/>
</dbReference>
<dbReference type="EMBL" id="SMRT01000004">
    <property type="protein sequence ID" value="TDF98024.1"/>
    <property type="molecule type" value="Genomic_DNA"/>
</dbReference>
<feature type="domain" description="HTH marR-type" evidence="4">
    <location>
        <begin position="3"/>
        <end position="138"/>
    </location>
</feature>
<protein>
    <submittedName>
        <fullName evidence="5">MarR family transcriptional regulator</fullName>
    </submittedName>
</protein>
<dbReference type="InterPro" id="IPR036388">
    <property type="entry name" value="WH-like_DNA-bd_sf"/>
</dbReference>
<dbReference type="PANTHER" id="PTHR42756:SF1">
    <property type="entry name" value="TRANSCRIPTIONAL REPRESSOR OF EMRAB OPERON"/>
    <property type="match status" value="1"/>
</dbReference>
<sequence length="147" mass="16764">MDNSAFFHKFVSFTVAVHQVTNEMTKGVKSDAITPLQYSILEYIAVSQPVTLSQVSDCKHMSMPNTSRELKKLCEKNLCEKFADGEDRRKQYVRLTEEGGKLMNEAFKTIAARFLERIKDASEENLEQIDHALDVLHSKVFYTGKPT</sequence>
<evidence type="ECO:0000256" key="1">
    <source>
        <dbReference type="ARBA" id="ARBA00023015"/>
    </source>
</evidence>
<dbReference type="SUPFAM" id="SSF46785">
    <property type="entry name" value="Winged helix' DNA-binding domain"/>
    <property type="match status" value="1"/>
</dbReference>
<evidence type="ECO:0000256" key="3">
    <source>
        <dbReference type="ARBA" id="ARBA00023163"/>
    </source>
</evidence>
<dbReference type="InterPro" id="IPR036390">
    <property type="entry name" value="WH_DNA-bd_sf"/>
</dbReference>
<keyword evidence="2" id="KW-0238">DNA-binding</keyword>
<dbReference type="Proteomes" id="UP000295636">
    <property type="component" value="Unassembled WGS sequence"/>
</dbReference>
<comment type="caution">
    <text evidence="5">The sequence shown here is derived from an EMBL/GenBank/DDBJ whole genome shotgun (WGS) entry which is preliminary data.</text>
</comment>
<proteinExistence type="predicted"/>
<name>A0A4V2ZTQ1_9BACL</name>
<dbReference type="AlphaFoldDB" id="A0A4V2ZTQ1"/>
<gene>
    <name evidence="5" type="ORF">E1757_10940</name>
</gene>
<dbReference type="Pfam" id="PF01047">
    <property type="entry name" value="MarR"/>
    <property type="match status" value="1"/>
</dbReference>
<dbReference type="SMART" id="SM00347">
    <property type="entry name" value="HTH_MARR"/>
    <property type="match status" value="1"/>
</dbReference>
<keyword evidence="3" id="KW-0804">Transcription</keyword>
<dbReference type="InterPro" id="IPR000835">
    <property type="entry name" value="HTH_MarR-typ"/>
</dbReference>
<dbReference type="PANTHER" id="PTHR42756">
    <property type="entry name" value="TRANSCRIPTIONAL REGULATOR, MARR"/>
    <property type="match status" value="1"/>
</dbReference>
<dbReference type="Gene3D" id="1.10.10.10">
    <property type="entry name" value="Winged helix-like DNA-binding domain superfamily/Winged helix DNA-binding domain"/>
    <property type="match status" value="1"/>
</dbReference>
<keyword evidence="1" id="KW-0805">Transcription regulation</keyword>
<keyword evidence="6" id="KW-1185">Reference proteome</keyword>
<evidence type="ECO:0000256" key="2">
    <source>
        <dbReference type="ARBA" id="ARBA00023125"/>
    </source>
</evidence>
<reference evidence="5 6" key="1">
    <citation type="submission" date="2019-03" db="EMBL/GenBank/DDBJ databases">
        <title>This is whole genome sequence of Paenibacillus sp MS74 strain.</title>
        <authorList>
            <person name="Trinh H.N."/>
        </authorList>
    </citation>
    <scope>NUCLEOTIDE SEQUENCE [LARGE SCALE GENOMIC DNA]</scope>
    <source>
        <strain evidence="5 6">MS74</strain>
    </source>
</reference>
<dbReference type="RefSeq" id="WP_133227716.1">
    <property type="nucleotide sequence ID" value="NZ_SMRT01000004.1"/>
</dbReference>
<dbReference type="OrthoDB" id="2314798at2"/>